<reference evidence="3" key="1">
    <citation type="submission" date="2017-01" db="EMBL/GenBank/DDBJ databases">
        <title>Genome sequence of Rouxiella sp. ERMR1:05.</title>
        <authorList>
            <person name="Kumar R."/>
            <person name="Singh D."/>
            <person name="Kumar S."/>
        </authorList>
    </citation>
    <scope>NUCLEOTIDE SEQUENCE [LARGE SCALE GENOMIC DNA]</scope>
    <source>
        <strain evidence="3">ERMR1:05</strain>
    </source>
</reference>
<gene>
    <name evidence="2" type="ORF">BV494_06130</name>
</gene>
<keyword evidence="1" id="KW-0472">Membrane</keyword>
<evidence type="ECO:0000313" key="3">
    <source>
        <dbReference type="Proteomes" id="UP000239197"/>
    </source>
</evidence>
<protein>
    <submittedName>
        <fullName evidence="2">Uncharacterized protein</fullName>
    </submittedName>
</protein>
<feature type="transmembrane region" description="Helical" evidence="1">
    <location>
        <begin position="7"/>
        <end position="30"/>
    </location>
</feature>
<evidence type="ECO:0000256" key="1">
    <source>
        <dbReference type="SAM" id="Phobius"/>
    </source>
</evidence>
<dbReference type="Proteomes" id="UP000239197">
    <property type="component" value="Chromosome"/>
</dbReference>
<accession>A0A2L1UNL4</accession>
<dbReference type="AlphaFoldDB" id="A0A2L1UNL4"/>
<keyword evidence="3" id="KW-1185">Reference proteome</keyword>
<sequence length="147" mass="16866">MKKPLCVWCVLLILSVLTLFTLSVNLYWFVSNLILLVKYPYFKFTLFFRLSFLLRVMVTTLIIWSFIAVLKRKKHARKSAVTALMLMLAFFAYSHFSVSAPPLLSYDNEAQELGAVLGAVIEVLGYLVIVLRFMFSKDSKAYFSASQ</sequence>
<name>A0A2L1UNL4_9GAMM</name>
<proteinExistence type="predicted"/>
<feature type="transmembrane region" description="Helical" evidence="1">
    <location>
        <begin position="50"/>
        <end position="70"/>
    </location>
</feature>
<dbReference type="EMBL" id="CP019062">
    <property type="protein sequence ID" value="AVF34529.1"/>
    <property type="molecule type" value="Genomic_DNA"/>
</dbReference>
<keyword evidence="1" id="KW-1133">Transmembrane helix</keyword>
<feature type="transmembrane region" description="Helical" evidence="1">
    <location>
        <begin position="82"/>
        <end position="101"/>
    </location>
</feature>
<feature type="transmembrane region" description="Helical" evidence="1">
    <location>
        <begin position="113"/>
        <end position="135"/>
    </location>
</feature>
<keyword evidence="1" id="KW-0812">Transmembrane</keyword>
<dbReference type="KEGG" id="rox:BV494_06130"/>
<evidence type="ECO:0000313" key="2">
    <source>
        <dbReference type="EMBL" id="AVF34529.1"/>
    </source>
</evidence>
<organism evidence="2 3">
    <name type="scientific">Rahnella sikkimica</name>
    <dbReference type="NCBI Taxonomy" id="1805933"/>
    <lineage>
        <taxon>Bacteria</taxon>
        <taxon>Pseudomonadati</taxon>
        <taxon>Pseudomonadota</taxon>
        <taxon>Gammaproteobacteria</taxon>
        <taxon>Enterobacterales</taxon>
        <taxon>Yersiniaceae</taxon>
        <taxon>Rahnella</taxon>
    </lineage>
</organism>